<keyword evidence="1" id="KW-0229">DNA integration</keyword>
<keyword evidence="5" id="KW-0547">Nucleotide-binding</keyword>
<dbReference type="InterPro" id="IPR041677">
    <property type="entry name" value="DNA2/NAM7_AAA_11"/>
</dbReference>
<dbReference type="GO" id="GO:0015074">
    <property type="term" value="P:DNA integration"/>
    <property type="evidence" value="ECO:0007669"/>
    <property type="project" value="UniProtKB-KW"/>
</dbReference>
<dbReference type="PROSITE" id="PS50011">
    <property type="entry name" value="PROTEIN_KINASE_DOM"/>
    <property type="match status" value="1"/>
</dbReference>
<evidence type="ECO:0000259" key="3">
    <source>
        <dbReference type="PROSITE" id="PS50011"/>
    </source>
</evidence>
<dbReference type="EMBL" id="NOXG01000026">
    <property type="protein sequence ID" value="PYD74740.1"/>
    <property type="molecule type" value="Genomic_DNA"/>
</dbReference>
<dbReference type="InterPro" id="IPR000719">
    <property type="entry name" value="Prot_kinase_dom"/>
</dbReference>
<keyword evidence="5" id="KW-0067">ATP-binding</keyword>
<dbReference type="InterPro" id="IPR044068">
    <property type="entry name" value="CB"/>
</dbReference>
<dbReference type="PANTHER" id="PTHR10887">
    <property type="entry name" value="DNA2/NAM7 HELICASE FAMILY"/>
    <property type="match status" value="1"/>
</dbReference>
<dbReference type="GO" id="GO:0005524">
    <property type="term" value="F:ATP binding"/>
    <property type="evidence" value="ECO:0007669"/>
    <property type="project" value="InterPro"/>
</dbReference>
<dbReference type="InterPro" id="IPR011009">
    <property type="entry name" value="Kinase-like_dom_sf"/>
</dbReference>
<dbReference type="PROSITE" id="PS51900">
    <property type="entry name" value="CB"/>
    <property type="match status" value="1"/>
</dbReference>
<evidence type="ECO:0000256" key="2">
    <source>
        <dbReference type="PROSITE-ProRule" id="PRU01248"/>
    </source>
</evidence>
<protein>
    <submittedName>
        <fullName evidence="5">Helicase</fullName>
    </submittedName>
</protein>
<accession>A0A318Q7P4</accession>
<dbReference type="SUPFAM" id="SSF56112">
    <property type="entry name" value="Protein kinase-like (PK-like)"/>
    <property type="match status" value="1"/>
</dbReference>
<dbReference type="Pfam" id="PF13087">
    <property type="entry name" value="AAA_12"/>
    <property type="match status" value="1"/>
</dbReference>
<dbReference type="RefSeq" id="WP_110531840.1">
    <property type="nucleotide sequence ID" value="NZ_NOXG01000026.1"/>
</dbReference>
<comment type="caution">
    <text evidence="5">The sequence shown here is derived from an EMBL/GenBank/DDBJ whole genome shotgun (WGS) entry which is preliminary data.</text>
</comment>
<dbReference type="AlphaFoldDB" id="A0A318Q7P4"/>
<name>A0A318Q7P4_9PROT</name>
<dbReference type="Pfam" id="PF13086">
    <property type="entry name" value="AAA_11"/>
    <property type="match status" value="2"/>
</dbReference>
<dbReference type="CDD" id="cd18808">
    <property type="entry name" value="SF1_C_Upf1"/>
    <property type="match status" value="1"/>
</dbReference>
<dbReference type="GO" id="GO:0003677">
    <property type="term" value="F:DNA binding"/>
    <property type="evidence" value="ECO:0007669"/>
    <property type="project" value="UniProtKB-UniRule"/>
</dbReference>
<dbReference type="Proteomes" id="UP000247609">
    <property type="component" value="Unassembled WGS sequence"/>
</dbReference>
<feature type="domain" description="Protein kinase" evidence="3">
    <location>
        <begin position="13"/>
        <end position="278"/>
    </location>
</feature>
<feature type="domain" description="Core-binding (CB)" evidence="4">
    <location>
        <begin position="654"/>
        <end position="760"/>
    </location>
</feature>
<dbReference type="SMART" id="SM00220">
    <property type="entry name" value="S_TKc"/>
    <property type="match status" value="1"/>
</dbReference>
<dbReference type="InterPro" id="IPR047187">
    <property type="entry name" value="SF1_C_Upf1"/>
</dbReference>
<evidence type="ECO:0000259" key="4">
    <source>
        <dbReference type="PROSITE" id="PS51900"/>
    </source>
</evidence>
<sequence length="1160" mass="131934">MKSFMVGNYRLTKKIIKGIPKKGVPELWQAEDLGDIYYAKIWRKTHANNSAIQALWNREIRSLTRIHGYPGASELFVKLRDIDSDDKYFFAILDGGRKEILSRVLENRIRYSWLSNLSEVARRQPLWQGLRRIAEGLALLHREGTLHRALSTEAIFINPEGDGEFQLSGFEWSLRLSGPDNGASKVENQNVFMAPELRGSVAEYSTATDWYSFGIIAAELFGVPLRNLKNSDAIPEIIQRMTTLRKNEKKFISRLLTKDQNERLVDSDEILQSLQRIISDIDNMSTSSNKNLVMAVRLGHGLEFSRIIEIVSERNARADDPISQREWINKDLKGDIRVVGRSTPFQHYVLKGNKLEYRVRSWSVDGATMWDVGFCDGIERVPKIINEDQVFSVGQRQIVVQLFPHVRKNLRSVRDRAARWDKVFPFRQEKVKLPRHLQIAADFFRITQQLDTVLTISQICAVEILKITKGTNDTEIVLTPISDPERNDLAHFLNLTPPHEQMKDWFKLGAETIAVDDEEEPKKDSYSLLNGRTITSEISSASWTFEDAVYHPKGPHYTFRSPGSVVIQKGRAYLARNHSGTLAQIRRRNKAVENMRLFEGLLQFISSPSEASHANSDEFPPNKTSINLDTSKISILHKVWKIQPGFAIQGPPGTGKTTLIKAFVDRLLNYDSTAQVLITAHSHHTVDDVRRKISQIFSGLESHERPIIIRLGNNNDEEHSPECVTASLVQNFLASDLVKRAPEYLVNRLSSLSDDYRELTSSFNDFSTIQLLVQDAANLTFSTLNSQNLEDLASRGRRFDWSIIEEAGKAHGFDMATALQESHRLLLIGDHHQLPPFNAQRFIDLLNNPLSVKKAIQKGAQFAPGLVDPSLVDDNGDPESFGEQCRDWAHMVTLFGSIFSRSMDDETDNCPAATLTDQHRMHPDIAELVGRVFYPDGKGGTILHSPEETCLYFQGKPPFSIPKESWLPHQSIVWCDTNWQQKEEFSEGEIEGLFVSKPEAEIVADILEQIYPNSSCSLQILSPYNNQLKEIRKCIERRHRDGRLEHMFSPPFDLKLGKRMGATVDEFQGSEADVVIVSLVRNNALVPWKSLGFLKESSRMNVLLSRARHKLIIVGSWDFFDSRCGSDTSEYDDYAYIGDMMNEMKRAARENKLSLVRSKK</sequence>
<dbReference type="InterPro" id="IPR045055">
    <property type="entry name" value="DNA2/NAM7-like"/>
</dbReference>
<evidence type="ECO:0000313" key="6">
    <source>
        <dbReference type="Proteomes" id="UP000247609"/>
    </source>
</evidence>
<reference evidence="5 6" key="1">
    <citation type="submission" date="2017-07" db="EMBL/GenBank/DDBJ databases">
        <title>A draft genome sequence of Komagataeibacter sp. T5K1.</title>
        <authorList>
            <person name="Skraban J."/>
            <person name="Cleenwerck I."/>
            <person name="Vandamme P."/>
            <person name="Trcek J."/>
        </authorList>
    </citation>
    <scope>NUCLEOTIDE SEQUENCE [LARGE SCALE GENOMIC DNA]</scope>
    <source>
        <strain evidence="5 6">T5K1</strain>
    </source>
</reference>
<dbReference type="InterPro" id="IPR041679">
    <property type="entry name" value="DNA2/NAM7-like_C"/>
</dbReference>
<dbReference type="Gene3D" id="3.40.50.300">
    <property type="entry name" value="P-loop containing nucleotide triphosphate hydrolases"/>
    <property type="match status" value="2"/>
</dbReference>
<organism evidence="5 6">
    <name type="scientific">Novacetimonas pomaceti</name>
    <dbReference type="NCBI Taxonomy" id="2021998"/>
    <lineage>
        <taxon>Bacteria</taxon>
        <taxon>Pseudomonadati</taxon>
        <taxon>Pseudomonadota</taxon>
        <taxon>Alphaproteobacteria</taxon>
        <taxon>Acetobacterales</taxon>
        <taxon>Acetobacteraceae</taxon>
        <taxon>Novacetimonas</taxon>
    </lineage>
</organism>
<evidence type="ECO:0000256" key="1">
    <source>
        <dbReference type="ARBA" id="ARBA00022908"/>
    </source>
</evidence>
<dbReference type="InterPro" id="IPR027417">
    <property type="entry name" value="P-loop_NTPase"/>
</dbReference>
<dbReference type="Gene3D" id="1.10.510.10">
    <property type="entry name" value="Transferase(Phosphotransferase) domain 1"/>
    <property type="match status" value="1"/>
</dbReference>
<dbReference type="PANTHER" id="PTHR10887:SF495">
    <property type="entry name" value="HELICASE SENATAXIN ISOFORM X1-RELATED"/>
    <property type="match status" value="1"/>
</dbReference>
<keyword evidence="5" id="KW-0378">Hydrolase</keyword>
<dbReference type="GO" id="GO:0004672">
    <property type="term" value="F:protein kinase activity"/>
    <property type="evidence" value="ECO:0007669"/>
    <property type="project" value="InterPro"/>
</dbReference>
<gene>
    <name evidence="5" type="ORF">CFR71_13200</name>
</gene>
<keyword evidence="5" id="KW-0347">Helicase</keyword>
<proteinExistence type="predicted"/>
<dbReference type="Pfam" id="PF00069">
    <property type="entry name" value="Pkinase"/>
    <property type="match status" value="1"/>
</dbReference>
<dbReference type="GO" id="GO:0004386">
    <property type="term" value="F:helicase activity"/>
    <property type="evidence" value="ECO:0007669"/>
    <property type="project" value="UniProtKB-KW"/>
</dbReference>
<keyword evidence="2" id="KW-0238">DNA-binding</keyword>
<dbReference type="SUPFAM" id="SSF52540">
    <property type="entry name" value="P-loop containing nucleoside triphosphate hydrolases"/>
    <property type="match status" value="1"/>
</dbReference>
<evidence type="ECO:0000313" key="5">
    <source>
        <dbReference type="EMBL" id="PYD74740.1"/>
    </source>
</evidence>